<reference evidence="21 22" key="1">
    <citation type="submission" date="2020-02" db="EMBL/GenBank/DDBJ databases">
        <title>Characterization of vanA genotype vancomycin-resistant Enterococcus saigonensis VE80.</title>
        <authorList>
            <person name="Harada T."/>
            <person name="Motooka D."/>
            <person name="Nakamura S."/>
            <person name="Yamamoto Y."/>
            <person name="Kawahara R."/>
            <person name="Kawatsu K."/>
        </authorList>
    </citation>
    <scope>NUCLEOTIDE SEQUENCE [LARGE SCALE GENOMIC DNA]</scope>
    <source>
        <strain evidence="21 22">VE80</strain>
    </source>
</reference>
<dbReference type="InterPro" id="IPR011055">
    <property type="entry name" value="Dup_hybrid_motif"/>
</dbReference>
<feature type="transmembrane region" description="Helical" evidence="17">
    <location>
        <begin position="198"/>
        <end position="222"/>
    </location>
</feature>
<feature type="transmembrane region" description="Helical" evidence="17">
    <location>
        <begin position="173"/>
        <end position="192"/>
    </location>
</feature>
<feature type="domain" description="PTS EIIB type-1" evidence="19">
    <location>
        <begin position="5"/>
        <end position="87"/>
    </location>
</feature>
<keyword evidence="2" id="KW-0813">Transport</keyword>
<dbReference type="NCBIfam" id="TIGR01995">
    <property type="entry name" value="PTS-II-ABC-beta"/>
    <property type="match status" value="1"/>
</dbReference>
<keyword evidence="7 17" id="KW-0812">Transmembrane</keyword>
<dbReference type="EC" id="2.7.1.211" evidence="11"/>
<keyword evidence="4" id="KW-0762">Sugar transport</keyword>
<dbReference type="PROSITE" id="PS01035">
    <property type="entry name" value="PTS_EIIB_TYPE_1_CYS"/>
    <property type="match status" value="1"/>
</dbReference>
<dbReference type="InterPro" id="IPR036878">
    <property type="entry name" value="Glu_permease_IIB"/>
</dbReference>
<dbReference type="PROSITE" id="PS51098">
    <property type="entry name" value="PTS_EIIB_TYPE_1"/>
    <property type="match status" value="1"/>
</dbReference>
<dbReference type="SUPFAM" id="SSF55604">
    <property type="entry name" value="Glucose permease domain IIB"/>
    <property type="match status" value="1"/>
</dbReference>
<feature type="active site" description="Phosphocysteine intermediate; for EIIB activity" evidence="16">
    <location>
        <position position="27"/>
    </location>
</feature>
<dbReference type="Gene3D" id="3.30.1360.60">
    <property type="entry name" value="Glucose permease domain IIB"/>
    <property type="match status" value="1"/>
</dbReference>
<dbReference type="EMBL" id="AP022822">
    <property type="protein sequence ID" value="BCA84479.1"/>
    <property type="molecule type" value="Genomic_DNA"/>
</dbReference>
<dbReference type="RefSeq" id="WP_173101898.1">
    <property type="nucleotide sequence ID" value="NZ_AP022822.1"/>
</dbReference>
<dbReference type="CDD" id="cd00212">
    <property type="entry name" value="PTS_IIB_glc"/>
    <property type="match status" value="1"/>
</dbReference>
<dbReference type="Proteomes" id="UP000502998">
    <property type="component" value="Chromosome"/>
</dbReference>
<comment type="function">
    <text evidence="12">The phosphoenolpyruvate-dependent sugar phosphotransferase system (sugar PTS), a major carbohydrate active transport system, catalyzes the phosphorylation of incoming sugar substrates concomitantly with their translocation across the cell membrane. This system is involved in sucrose transport.</text>
</comment>
<dbReference type="InterPro" id="IPR001996">
    <property type="entry name" value="PTS_IIB_1"/>
</dbReference>
<dbReference type="FunFam" id="2.70.70.10:FF:000001">
    <property type="entry name" value="PTS system glucose-specific IIA component"/>
    <property type="match status" value="1"/>
</dbReference>
<evidence type="ECO:0000256" key="5">
    <source>
        <dbReference type="ARBA" id="ARBA00022679"/>
    </source>
</evidence>
<feature type="transmembrane region" description="Helical" evidence="17">
    <location>
        <begin position="234"/>
        <end position="259"/>
    </location>
</feature>
<evidence type="ECO:0000256" key="9">
    <source>
        <dbReference type="ARBA" id="ARBA00022989"/>
    </source>
</evidence>
<comment type="subcellular location">
    <subcellularLocation>
        <location evidence="1">Cell membrane</location>
        <topology evidence="1">Multi-pass membrane protein</topology>
    </subcellularLocation>
</comment>
<evidence type="ECO:0000313" key="21">
    <source>
        <dbReference type="EMBL" id="BCA84479.1"/>
    </source>
</evidence>
<evidence type="ECO:0000313" key="22">
    <source>
        <dbReference type="Proteomes" id="UP000502998"/>
    </source>
</evidence>
<feature type="transmembrane region" description="Helical" evidence="17">
    <location>
        <begin position="379"/>
        <end position="396"/>
    </location>
</feature>
<dbReference type="SUPFAM" id="SSF51261">
    <property type="entry name" value="Duplicated hybrid motif"/>
    <property type="match status" value="1"/>
</dbReference>
<comment type="catalytic activity">
    <reaction evidence="13">
        <text>N(pros)-phospho-L-histidyl-[protein](out) + sucrose = sucrose 6(G)-phosphate(in) + L-histidyl-[protein]</text>
        <dbReference type="Rhea" id="RHEA:49236"/>
        <dbReference type="Rhea" id="RHEA-COMP:9745"/>
        <dbReference type="Rhea" id="RHEA-COMP:9746"/>
        <dbReference type="ChEBI" id="CHEBI:17992"/>
        <dbReference type="ChEBI" id="CHEBI:29979"/>
        <dbReference type="ChEBI" id="CHEBI:64837"/>
        <dbReference type="ChEBI" id="CHEBI:91002"/>
        <dbReference type="EC" id="2.7.1.211"/>
    </reaction>
</comment>
<evidence type="ECO:0000256" key="4">
    <source>
        <dbReference type="ARBA" id="ARBA00022597"/>
    </source>
</evidence>
<dbReference type="GO" id="GO:0016301">
    <property type="term" value="F:kinase activity"/>
    <property type="evidence" value="ECO:0007669"/>
    <property type="project" value="UniProtKB-KW"/>
</dbReference>
<evidence type="ECO:0000256" key="16">
    <source>
        <dbReference type="PROSITE-ProRule" id="PRU00421"/>
    </source>
</evidence>
<dbReference type="InterPro" id="IPR050558">
    <property type="entry name" value="PTS_Sugar-Specific_Components"/>
</dbReference>
<keyword evidence="8" id="KW-0418">Kinase</keyword>
<feature type="transmembrane region" description="Helical" evidence="17">
    <location>
        <begin position="279"/>
        <end position="303"/>
    </location>
</feature>
<evidence type="ECO:0000256" key="8">
    <source>
        <dbReference type="ARBA" id="ARBA00022777"/>
    </source>
</evidence>
<dbReference type="NCBIfam" id="TIGR00830">
    <property type="entry name" value="PTBA"/>
    <property type="match status" value="1"/>
</dbReference>
<feature type="transmembrane region" description="Helical" evidence="17">
    <location>
        <begin position="401"/>
        <end position="419"/>
    </location>
</feature>
<dbReference type="PANTHER" id="PTHR30175">
    <property type="entry name" value="PHOSPHOTRANSFERASE SYSTEM TRANSPORT PROTEIN"/>
    <property type="match status" value="1"/>
</dbReference>
<dbReference type="PROSITE" id="PS00371">
    <property type="entry name" value="PTS_EIIA_TYPE_1_HIS"/>
    <property type="match status" value="1"/>
</dbReference>
<dbReference type="InterPro" id="IPR003352">
    <property type="entry name" value="PTS_EIIC"/>
</dbReference>
<feature type="domain" description="PTS EIIC type-1" evidence="20">
    <location>
        <begin position="103"/>
        <end position="462"/>
    </location>
</feature>
<name>A0A679I8X1_9ENTE</name>
<evidence type="ECO:0000256" key="15">
    <source>
        <dbReference type="ARBA" id="ARBA00081008"/>
    </source>
</evidence>
<dbReference type="PROSITE" id="PS51103">
    <property type="entry name" value="PTS_EIIC_TYPE_1"/>
    <property type="match status" value="1"/>
</dbReference>
<dbReference type="GO" id="GO:0015771">
    <property type="term" value="P:trehalose transport"/>
    <property type="evidence" value="ECO:0007669"/>
    <property type="project" value="TreeGrafter"/>
</dbReference>
<feature type="transmembrane region" description="Helical" evidence="17">
    <location>
        <begin position="324"/>
        <end position="343"/>
    </location>
</feature>
<dbReference type="GO" id="GO:0090589">
    <property type="term" value="F:protein-phosphocysteine-trehalose phosphotransferase system transporter activity"/>
    <property type="evidence" value="ECO:0007669"/>
    <property type="project" value="TreeGrafter"/>
</dbReference>
<dbReference type="Gene3D" id="2.70.70.10">
    <property type="entry name" value="Glucose Permease (Domain IIA)"/>
    <property type="match status" value="1"/>
</dbReference>
<dbReference type="Pfam" id="PF00358">
    <property type="entry name" value="PTS_EIIA_1"/>
    <property type="match status" value="1"/>
</dbReference>
<dbReference type="FunFam" id="3.30.1360.60:FF:000001">
    <property type="entry name" value="PTS system glucose-specific IIBC component PtsG"/>
    <property type="match status" value="1"/>
</dbReference>
<evidence type="ECO:0000259" key="18">
    <source>
        <dbReference type="PROSITE" id="PS51093"/>
    </source>
</evidence>
<evidence type="ECO:0000256" key="1">
    <source>
        <dbReference type="ARBA" id="ARBA00004651"/>
    </source>
</evidence>
<evidence type="ECO:0000256" key="2">
    <source>
        <dbReference type="ARBA" id="ARBA00022448"/>
    </source>
</evidence>
<evidence type="ECO:0000256" key="17">
    <source>
        <dbReference type="SAM" id="Phobius"/>
    </source>
</evidence>
<dbReference type="PANTHER" id="PTHR30175:SF1">
    <property type="entry name" value="PTS SYSTEM ARBUTIN-, CELLOBIOSE-, AND SALICIN-SPECIFIC EIIBC COMPONENT-RELATED"/>
    <property type="match status" value="1"/>
</dbReference>
<protein>
    <recommendedName>
        <fullName evidence="14">PTS system sucrose-specific EIIBCA component</fullName>
        <ecNumber evidence="11">2.7.1.211</ecNumber>
    </recommendedName>
    <alternativeName>
        <fullName evidence="15">EIIBCA-Scr</fullName>
    </alternativeName>
</protein>
<dbReference type="InterPro" id="IPR018113">
    <property type="entry name" value="PTrfase_EIIB_Cys"/>
</dbReference>
<evidence type="ECO:0000256" key="3">
    <source>
        <dbReference type="ARBA" id="ARBA00022475"/>
    </source>
</evidence>
<evidence type="ECO:0000256" key="11">
    <source>
        <dbReference type="ARBA" id="ARBA00044053"/>
    </source>
</evidence>
<feature type="transmembrane region" description="Helical" evidence="17">
    <location>
        <begin position="425"/>
        <end position="446"/>
    </location>
</feature>
<feature type="transmembrane region" description="Helical" evidence="17">
    <location>
        <begin position="101"/>
        <end position="121"/>
    </location>
</feature>
<dbReference type="AlphaFoldDB" id="A0A679I8X1"/>
<dbReference type="InterPro" id="IPR013013">
    <property type="entry name" value="PTS_EIIC_1"/>
</dbReference>
<feature type="domain" description="PTS EIIA type-1" evidence="18">
    <location>
        <begin position="497"/>
        <end position="601"/>
    </location>
</feature>
<evidence type="ECO:0000259" key="20">
    <source>
        <dbReference type="PROSITE" id="PS51103"/>
    </source>
</evidence>
<evidence type="ECO:0000259" key="19">
    <source>
        <dbReference type="PROSITE" id="PS51098"/>
    </source>
</evidence>
<sequence length="627" mass="66949">MSSNEEIAKRVLSAVGGKENVNSVVHCATRLRFNLKDEEVADTKRLNQDDDVIQVVQKGGQYQVVIGSHVGDVYRELNNIANFNNEGNATQEKGGNVFDRLIDIISAIFTPFLGAMAGAGVLKGFLTLALTLNWVTDTSGIYVVLWAIADGLFTYLPVMLAFTAAKKFRTNEFLAAALAMALVHPSITALAGQTLHFLGLPVIIGASAYTSSVIPIILAVFLQSYVEKFFKKVIPSFLQTIVVPLAVFLVMAPLTFIAVGPLGTILGNLLGSGYDAIYSFSPIVAGAVMGGLWQVFVMFGMHWGFVPIMMVNLNQVGFDTMTPMLLPAVLAQGGAALAVFFMTKNVKLKGLALSSTITSFFGITEPTVYGVNLPLKKPFIAACISGAVGGAFIGFFQVRNYVFGLISLLSLPGFIAQDTKNANGLIMAAIGTAIAFVLGFILTFIFRFEDQAETEDVATTNKRTTVNPEAQELANGQTIMLASPLNGEVVPLTEVKDQVFSSGALGKGVAIKPTEGKLYAPADGTITTLFPTGHAVGITTNDGAEILMHIGMDTVELEGAGFTIKVQQGNQVKKGDLLVEFDLETIKAAGLSTVTPIVITNTNNFMDVLDMDQKEVIHGEDFLTVVK</sequence>
<proteinExistence type="predicted"/>
<feature type="transmembrane region" description="Helical" evidence="17">
    <location>
        <begin position="141"/>
        <end position="161"/>
    </location>
</feature>
<keyword evidence="5" id="KW-0808">Transferase</keyword>
<keyword evidence="3" id="KW-1003">Cell membrane</keyword>
<dbReference type="Pfam" id="PF00367">
    <property type="entry name" value="PTS_EIIB"/>
    <property type="match status" value="1"/>
</dbReference>
<evidence type="ECO:0000256" key="7">
    <source>
        <dbReference type="ARBA" id="ARBA00022692"/>
    </source>
</evidence>
<accession>A0A679I8X1</accession>
<dbReference type="GO" id="GO:0008982">
    <property type="term" value="F:protein-N(PI)-phosphohistidine-sugar phosphotransferase activity"/>
    <property type="evidence" value="ECO:0007669"/>
    <property type="project" value="InterPro"/>
</dbReference>
<evidence type="ECO:0000256" key="12">
    <source>
        <dbReference type="ARBA" id="ARBA00045139"/>
    </source>
</evidence>
<keyword evidence="9 17" id="KW-1133">Transmembrane helix</keyword>
<evidence type="ECO:0000256" key="6">
    <source>
        <dbReference type="ARBA" id="ARBA00022683"/>
    </source>
</evidence>
<evidence type="ECO:0000256" key="10">
    <source>
        <dbReference type="ARBA" id="ARBA00023136"/>
    </source>
</evidence>
<evidence type="ECO:0000256" key="14">
    <source>
        <dbReference type="ARBA" id="ARBA00074554"/>
    </source>
</evidence>
<dbReference type="CDD" id="cd00210">
    <property type="entry name" value="PTS_IIA_glc"/>
    <property type="match status" value="1"/>
</dbReference>
<keyword evidence="10 17" id="KW-0472">Membrane</keyword>
<keyword evidence="6" id="KW-0598">Phosphotransferase system</keyword>
<dbReference type="PROSITE" id="PS51093">
    <property type="entry name" value="PTS_EIIA_TYPE_1"/>
    <property type="match status" value="1"/>
</dbReference>
<organism evidence="21 22">
    <name type="scientific">Enterococcus saigonensis</name>
    <dbReference type="NCBI Taxonomy" id="1805431"/>
    <lineage>
        <taxon>Bacteria</taxon>
        <taxon>Bacillati</taxon>
        <taxon>Bacillota</taxon>
        <taxon>Bacilli</taxon>
        <taxon>Lactobacillales</taxon>
        <taxon>Enterococcaceae</taxon>
        <taxon>Enterococcus</taxon>
    </lineage>
</organism>
<dbReference type="Pfam" id="PF02378">
    <property type="entry name" value="PTS_EIIC"/>
    <property type="match status" value="1"/>
</dbReference>
<evidence type="ECO:0000256" key="13">
    <source>
        <dbReference type="ARBA" id="ARBA00048931"/>
    </source>
</evidence>
<dbReference type="GO" id="GO:0009401">
    <property type="term" value="P:phosphoenolpyruvate-dependent sugar phosphotransferase system"/>
    <property type="evidence" value="ECO:0007669"/>
    <property type="project" value="UniProtKB-KW"/>
</dbReference>
<dbReference type="GO" id="GO:0005886">
    <property type="term" value="C:plasma membrane"/>
    <property type="evidence" value="ECO:0007669"/>
    <property type="project" value="UniProtKB-SubCell"/>
</dbReference>
<keyword evidence="22" id="KW-1185">Reference proteome</keyword>
<dbReference type="InterPro" id="IPR011297">
    <property type="entry name" value="PTS_IIABC_b_glu"/>
</dbReference>
<gene>
    <name evidence="21" type="ORF">EsVE80_00020</name>
</gene>
<dbReference type="InterPro" id="IPR001127">
    <property type="entry name" value="PTS_EIIA_1_perm"/>
</dbReference>
<dbReference type="KEGG" id="esg:EsVE80_00020"/>